<gene>
    <name evidence="3" type="ORF">FLK61_30000</name>
</gene>
<name>A0A859FD18_9BACI</name>
<organism evidence="3 4">
    <name type="scientific">Paenalkalicoccus suaedae</name>
    <dbReference type="NCBI Taxonomy" id="2592382"/>
    <lineage>
        <taxon>Bacteria</taxon>
        <taxon>Bacillati</taxon>
        <taxon>Bacillota</taxon>
        <taxon>Bacilli</taxon>
        <taxon>Bacillales</taxon>
        <taxon>Bacillaceae</taxon>
        <taxon>Paenalkalicoccus</taxon>
    </lineage>
</organism>
<evidence type="ECO:0000313" key="3">
    <source>
        <dbReference type="EMBL" id="QKS70957.1"/>
    </source>
</evidence>
<dbReference type="KEGG" id="psua:FLK61_30000"/>
<dbReference type="Proteomes" id="UP000318138">
    <property type="component" value="Chromosome"/>
</dbReference>
<reference evidence="4" key="1">
    <citation type="submission" date="2019-07" db="EMBL/GenBank/DDBJ databases">
        <title>Bacillus alkalisoli sp. nov. isolated from saline soil.</title>
        <authorList>
            <person name="Sun J.-Q."/>
            <person name="Xu L."/>
        </authorList>
    </citation>
    <scope>NUCLEOTIDE SEQUENCE [LARGE SCALE GENOMIC DNA]</scope>
    <source>
        <strain evidence="4">M4U3P1</strain>
    </source>
</reference>
<dbReference type="EMBL" id="CP041372">
    <property type="protein sequence ID" value="QKS70957.1"/>
    <property type="molecule type" value="Genomic_DNA"/>
</dbReference>
<feature type="region of interest" description="Disordered" evidence="1">
    <location>
        <begin position="86"/>
        <end position="107"/>
    </location>
</feature>
<dbReference type="AlphaFoldDB" id="A0A859FD18"/>
<keyword evidence="2" id="KW-1133">Transmembrane helix</keyword>
<accession>A0A859FD18</accession>
<dbReference type="RefSeq" id="WP_176008994.1">
    <property type="nucleotide sequence ID" value="NZ_CP041372.2"/>
</dbReference>
<keyword evidence="2" id="KW-0472">Membrane</keyword>
<keyword evidence="2" id="KW-0812">Transmembrane</keyword>
<evidence type="ECO:0000256" key="2">
    <source>
        <dbReference type="SAM" id="Phobius"/>
    </source>
</evidence>
<feature type="transmembrane region" description="Helical" evidence="2">
    <location>
        <begin position="17"/>
        <end position="35"/>
    </location>
</feature>
<keyword evidence="4" id="KW-1185">Reference proteome</keyword>
<protein>
    <recommendedName>
        <fullName evidence="5">Stage III sporulation protein AG</fullName>
    </recommendedName>
</protein>
<evidence type="ECO:0000313" key="4">
    <source>
        <dbReference type="Proteomes" id="UP000318138"/>
    </source>
</evidence>
<evidence type="ECO:0000256" key="1">
    <source>
        <dbReference type="SAM" id="MobiDB-lite"/>
    </source>
</evidence>
<proteinExistence type="predicted"/>
<evidence type="ECO:0008006" key="5">
    <source>
        <dbReference type="Google" id="ProtNLM"/>
    </source>
</evidence>
<sequence length="183" mass="20784">MTVPVLPLKQLGKKQRLYLLISLLCIGIILMILSFTPERSNESQTAHEIEQEEATMEERLQDMLEGVLGISNVTVFITLEGSGRNEFEKNKQKSTSQSREQLQEGGMRVTTDEKIDEQLITVREDKGESPVLIEHHYPEIRGVLITANGVEDINSRTWIIEAVSRALDVSTHRISVMPKKREE</sequence>